<reference evidence="2" key="1">
    <citation type="journal article" date="2019" name="Int. J. Syst. Evol. Microbiol.">
        <title>The Global Catalogue of Microorganisms (GCM) 10K type strain sequencing project: providing services to taxonomists for standard genome sequencing and annotation.</title>
        <authorList>
            <consortium name="The Broad Institute Genomics Platform"/>
            <consortium name="The Broad Institute Genome Sequencing Center for Infectious Disease"/>
            <person name="Wu L."/>
            <person name="Ma J."/>
        </authorList>
    </citation>
    <scope>NUCLEOTIDE SEQUENCE [LARGE SCALE GENOMIC DNA]</scope>
    <source>
        <strain evidence="2">CGMCC 1.16225</strain>
    </source>
</reference>
<evidence type="ECO:0000313" key="2">
    <source>
        <dbReference type="Proteomes" id="UP001597405"/>
    </source>
</evidence>
<dbReference type="Proteomes" id="UP001597405">
    <property type="component" value="Unassembled WGS sequence"/>
</dbReference>
<organism evidence="1 2">
    <name type="scientific">Mesorhizobium newzealandense</name>
    <dbReference type="NCBI Taxonomy" id="1300302"/>
    <lineage>
        <taxon>Bacteria</taxon>
        <taxon>Pseudomonadati</taxon>
        <taxon>Pseudomonadota</taxon>
        <taxon>Alphaproteobacteria</taxon>
        <taxon>Hyphomicrobiales</taxon>
        <taxon>Phyllobacteriaceae</taxon>
        <taxon>Mesorhizobium</taxon>
    </lineage>
</organism>
<sequence>MDKMEWAVWSLEYLQKARLAIHDDFNGAMEELRGYHGAHRDSWYSSCKNIITTLYHRSAEFAASTQIPNEEFASPEVFEVELVNYRAWVQTMADELERESVEYQSKEGVDGAPFLVDVAKRQVRNTLAAVDYVLEKRPAATPNVISPETADLNLIVGLARRFHEAVLSLKHHPHNGATFLVNDEWDCQYLFRSILAAYVPDIRDEEWSPSVAGSSGRCEFFLKPLRTMIELKFARKVSDAKKIKGELATDFLDYGGNKEVDRVICLIYDPACALKNPAAIQSDLSGPKTGLERVDVVISPPRS</sequence>
<accession>A0ABW4UME6</accession>
<proteinExistence type="predicted"/>
<evidence type="ECO:0000313" key="1">
    <source>
        <dbReference type="EMBL" id="MFD1987430.1"/>
    </source>
</evidence>
<dbReference type="EMBL" id="JBHUGZ010000029">
    <property type="protein sequence ID" value="MFD1987430.1"/>
    <property type="molecule type" value="Genomic_DNA"/>
</dbReference>
<name>A0ABW4UME6_9HYPH</name>
<comment type="caution">
    <text evidence="1">The sequence shown here is derived from an EMBL/GenBank/DDBJ whole genome shotgun (WGS) entry which is preliminary data.</text>
</comment>
<dbReference type="RefSeq" id="WP_379105441.1">
    <property type="nucleotide sequence ID" value="NZ_JBHUGZ010000029.1"/>
</dbReference>
<keyword evidence="2" id="KW-1185">Reference proteome</keyword>
<dbReference type="Pfam" id="PF18742">
    <property type="entry name" value="DpnII-MboI"/>
    <property type="match status" value="1"/>
</dbReference>
<evidence type="ECO:0008006" key="3">
    <source>
        <dbReference type="Google" id="ProtNLM"/>
    </source>
</evidence>
<gene>
    <name evidence="1" type="ORF">ACFSOZ_33965</name>
</gene>
<protein>
    <recommendedName>
        <fullName evidence="3">Restriction endonuclease</fullName>
    </recommendedName>
</protein>